<evidence type="ECO:0000313" key="2">
    <source>
        <dbReference type="EMBL" id="SON55088.1"/>
    </source>
</evidence>
<evidence type="ECO:0000313" key="3">
    <source>
        <dbReference type="Proteomes" id="UP000223606"/>
    </source>
</evidence>
<name>A0A2C9D4K2_9HYPH</name>
<gene>
    <name evidence="2" type="ORF">HDIA_1547</name>
</gene>
<dbReference type="InterPro" id="IPR036734">
    <property type="entry name" value="Neur_chan_lig-bd_sf"/>
</dbReference>
<feature type="transmembrane region" description="Helical" evidence="1">
    <location>
        <begin position="223"/>
        <end position="241"/>
    </location>
</feature>
<feature type="transmembrane region" description="Helical" evidence="1">
    <location>
        <begin position="24"/>
        <end position="46"/>
    </location>
</feature>
<feature type="transmembrane region" description="Helical" evidence="1">
    <location>
        <begin position="319"/>
        <end position="339"/>
    </location>
</feature>
<evidence type="ECO:0008006" key="4">
    <source>
        <dbReference type="Google" id="ProtNLM"/>
    </source>
</evidence>
<accession>A0A2C9D4K2</accession>
<dbReference type="Gene3D" id="2.70.170.10">
    <property type="entry name" value="Neurotransmitter-gated ion-channel ligand-binding domain"/>
    <property type="match status" value="1"/>
</dbReference>
<keyword evidence="1" id="KW-0812">Transmembrane</keyword>
<protein>
    <recommendedName>
        <fullName evidence="4">Neurotransmitter-gated ion-channel ligand-binding domain-containing protein</fullName>
    </recommendedName>
</protein>
<keyword evidence="3" id="KW-1185">Reference proteome</keyword>
<organism evidence="2 3">
    <name type="scientific">Hartmannibacter diazotrophicus</name>
    <dbReference type="NCBI Taxonomy" id="1482074"/>
    <lineage>
        <taxon>Bacteria</taxon>
        <taxon>Pseudomonadati</taxon>
        <taxon>Pseudomonadota</taxon>
        <taxon>Alphaproteobacteria</taxon>
        <taxon>Hyphomicrobiales</taxon>
        <taxon>Pleomorphomonadaceae</taxon>
        <taxon>Hartmannibacter</taxon>
    </lineage>
</organism>
<dbReference type="GO" id="GO:0016020">
    <property type="term" value="C:membrane"/>
    <property type="evidence" value="ECO:0007669"/>
    <property type="project" value="InterPro"/>
</dbReference>
<evidence type="ECO:0000256" key="1">
    <source>
        <dbReference type="SAM" id="Phobius"/>
    </source>
</evidence>
<sequence length="340" mass="36881">MQAAKSVGGRRGHRCSNAGWMISWAWVIAGRFGPLLLAIGLAIGAAGPAQAREIKAGVFVSSLSSLSPSDGSFRISAFLWFSDPEGTFDPKAELEVLARSATVQTIARKTFDDGSSYSAVLVEAVVNQAYNVRKYPFDDQTLLLLIETTSDIEKVAFVPDTKDSDIADFVSVPGWTVRALTLESREAAYETGFGYRAESPTFSRLAINIDVSRNRSLLFLEKFTGFLVAFFITAMVFAIPVKEFGTRIGISTGSIFAAVFNRYRLEDAVGYDAVFGLVDQITLITFSAIVFTMALSVAIHNSQDGLLFGVSTARLNRLGLIVITVHALLLAICFAWALLI</sequence>
<keyword evidence="1" id="KW-0472">Membrane</keyword>
<dbReference type="KEGG" id="hdi:HDIA_1547"/>
<dbReference type="EMBL" id="LT960614">
    <property type="protein sequence ID" value="SON55088.1"/>
    <property type="molecule type" value="Genomic_DNA"/>
</dbReference>
<proteinExistence type="predicted"/>
<dbReference type="Proteomes" id="UP000223606">
    <property type="component" value="Chromosome 1"/>
</dbReference>
<dbReference type="GO" id="GO:0005230">
    <property type="term" value="F:extracellular ligand-gated monoatomic ion channel activity"/>
    <property type="evidence" value="ECO:0007669"/>
    <property type="project" value="InterPro"/>
</dbReference>
<feature type="transmembrane region" description="Helical" evidence="1">
    <location>
        <begin position="277"/>
        <end position="299"/>
    </location>
</feature>
<keyword evidence="1" id="KW-1133">Transmembrane helix</keyword>
<reference evidence="3" key="1">
    <citation type="submission" date="2017-09" db="EMBL/GenBank/DDBJ databases">
        <title>Genome sequence of Nannocystis excedens DSM 71.</title>
        <authorList>
            <person name="Blom J."/>
        </authorList>
    </citation>
    <scope>NUCLEOTIDE SEQUENCE [LARGE SCALE GENOMIC DNA]</scope>
    <source>
        <strain evidence="3">type strain: E19</strain>
    </source>
</reference>
<dbReference type="AlphaFoldDB" id="A0A2C9D4K2"/>
<feature type="transmembrane region" description="Helical" evidence="1">
    <location>
        <begin position="247"/>
        <end position="265"/>
    </location>
</feature>